<dbReference type="PANTHER" id="PTHR42760:SF123">
    <property type="entry name" value="OXIDOREDUCTASE"/>
    <property type="match status" value="1"/>
</dbReference>
<dbReference type="PANTHER" id="PTHR42760">
    <property type="entry name" value="SHORT-CHAIN DEHYDROGENASES/REDUCTASES FAMILY MEMBER"/>
    <property type="match status" value="1"/>
</dbReference>
<dbReference type="PROSITE" id="PS00061">
    <property type="entry name" value="ADH_SHORT"/>
    <property type="match status" value="1"/>
</dbReference>
<dbReference type="NCBIfam" id="NF005559">
    <property type="entry name" value="PRK07231.1"/>
    <property type="match status" value="1"/>
</dbReference>
<reference evidence="3 4" key="1">
    <citation type="submission" date="2023-07" db="EMBL/GenBank/DDBJ databases">
        <title>Sorghum-associated microbial communities from plants grown in Nebraska, USA.</title>
        <authorList>
            <person name="Schachtman D."/>
        </authorList>
    </citation>
    <scope>NUCLEOTIDE SEQUENCE [LARGE SCALE GENOMIC DNA]</scope>
    <source>
        <strain evidence="3 4">DS1781</strain>
    </source>
</reference>
<gene>
    <name evidence="3" type="ORF">J2739_004287</name>
</gene>
<feature type="domain" description="Ketoreductase" evidence="2">
    <location>
        <begin position="11"/>
        <end position="161"/>
    </location>
</feature>
<comment type="caution">
    <text evidence="3">The sequence shown here is derived from an EMBL/GenBank/DDBJ whole genome shotgun (WGS) entry which is preliminary data.</text>
</comment>
<dbReference type="Pfam" id="PF13561">
    <property type="entry name" value="adh_short_C2"/>
    <property type="match status" value="1"/>
</dbReference>
<protein>
    <submittedName>
        <fullName evidence="3">NAD(P)-dependent dehydrogenase (Short-subunit alcohol dehydrogenase family)</fullName>
    </submittedName>
</protein>
<dbReference type="CDD" id="cd05233">
    <property type="entry name" value="SDR_c"/>
    <property type="match status" value="1"/>
</dbReference>
<evidence type="ECO:0000313" key="3">
    <source>
        <dbReference type="EMBL" id="MDR6538494.1"/>
    </source>
</evidence>
<sequence length="272" mass="28463">MAESWLQLEGKVCVVTGAAGGIGIGIARELAQVGARVALLDRDEPGAAKAAADIARTGARAIAVACDITDKADVERAAATVERELGRCDVLVNNAATIYAAALMDIELERWNQLMAVNLNGFLLCAQAFGRQMIAAGGGSMVHVASISGRVPQPYSGPYSVSKAGVKMLSQLLAVELGEHRIRSNVVSPAMVRTPLTEGIYQDPSVLKKRESIVPAGRISGPKDIAEVVAFLASPRSGYVNGQDVLVDGGLSTTWLSLIPRPGFEKQDAGKA</sequence>
<evidence type="ECO:0000256" key="1">
    <source>
        <dbReference type="ARBA" id="ARBA00006484"/>
    </source>
</evidence>
<name>A0ABU1NJ50_9BURK</name>
<dbReference type="SUPFAM" id="SSF51735">
    <property type="entry name" value="NAD(P)-binding Rossmann-fold domains"/>
    <property type="match status" value="1"/>
</dbReference>
<dbReference type="SMART" id="SM00822">
    <property type="entry name" value="PKS_KR"/>
    <property type="match status" value="1"/>
</dbReference>
<dbReference type="InterPro" id="IPR057326">
    <property type="entry name" value="KR_dom"/>
</dbReference>
<evidence type="ECO:0000259" key="2">
    <source>
        <dbReference type="SMART" id="SM00822"/>
    </source>
</evidence>
<evidence type="ECO:0000313" key="4">
    <source>
        <dbReference type="Proteomes" id="UP001184230"/>
    </source>
</evidence>
<dbReference type="PRINTS" id="PR00081">
    <property type="entry name" value="GDHRDH"/>
</dbReference>
<proteinExistence type="inferred from homology"/>
<dbReference type="RefSeq" id="WP_309905345.1">
    <property type="nucleotide sequence ID" value="NZ_JAVDRF010000011.1"/>
</dbReference>
<comment type="similarity">
    <text evidence="1">Belongs to the short-chain dehydrogenases/reductases (SDR) family.</text>
</comment>
<dbReference type="EMBL" id="JAVDRF010000011">
    <property type="protein sequence ID" value="MDR6538494.1"/>
    <property type="molecule type" value="Genomic_DNA"/>
</dbReference>
<dbReference type="InterPro" id="IPR020904">
    <property type="entry name" value="Sc_DH/Rdtase_CS"/>
</dbReference>
<dbReference type="PRINTS" id="PR00080">
    <property type="entry name" value="SDRFAMILY"/>
</dbReference>
<keyword evidence="4" id="KW-1185">Reference proteome</keyword>
<accession>A0ABU1NJ50</accession>
<dbReference type="InterPro" id="IPR002347">
    <property type="entry name" value="SDR_fam"/>
</dbReference>
<dbReference type="Proteomes" id="UP001184230">
    <property type="component" value="Unassembled WGS sequence"/>
</dbReference>
<dbReference type="InterPro" id="IPR036291">
    <property type="entry name" value="NAD(P)-bd_dom_sf"/>
</dbReference>
<organism evidence="3 4">
    <name type="scientific">Variovorax soli</name>
    <dbReference type="NCBI Taxonomy" id="376815"/>
    <lineage>
        <taxon>Bacteria</taxon>
        <taxon>Pseudomonadati</taxon>
        <taxon>Pseudomonadota</taxon>
        <taxon>Betaproteobacteria</taxon>
        <taxon>Burkholderiales</taxon>
        <taxon>Comamonadaceae</taxon>
        <taxon>Variovorax</taxon>
    </lineage>
</organism>
<dbReference type="Gene3D" id="3.40.50.720">
    <property type="entry name" value="NAD(P)-binding Rossmann-like Domain"/>
    <property type="match status" value="1"/>
</dbReference>